<evidence type="ECO:0000256" key="14">
    <source>
        <dbReference type="HAMAP-Rule" id="MF_00091"/>
    </source>
</evidence>
<sequence>MPLLDSFTVDHTRMHAPAVRVAKTMQTPKGDTITVFDLRFCRPNADILSERGIHTLEHLYAGFMRNHLNSDQVEIIDISPMGCRTGFYMSLIGTPSEQQVADSWTAAMEDVLKVESQDKIPELNEYQCGTFTMHSLDDAKEIARHILEQGIAVNQNDELALPESMLQELSVK</sequence>
<dbReference type="HAMAP" id="MF_00091">
    <property type="entry name" value="LuxS"/>
    <property type="match status" value="1"/>
</dbReference>
<dbReference type="Pfam" id="PF02664">
    <property type="entry name" value="LuxS"/>
    <property type="match status" value="1"/>
</dbReference>
<evidence type="ECO:0000256" key="12">
    <source>
        <dbReference type="ARBA" id="ARBA00030600"/>
    </source>
</evidence>
<dbReference type="Gene3D" id="3.30.1360.80">
    <property type="entry name" value="S-ribosylhomocysteinase (LuxS)"/>
    <property type="match status" value="1"/>
</dbReference>
<evidence type="ECO:0000256" key="2">
    <source>
        <dbReference type="ARBA" id="ARBA00007311"/>
    </source>
</evidence>
<comment type="catalytic activity">
    <reaction evidence="1 14">
        <text>S-(5-deoxy-D-ribos-5-yl)-L-homocysteine = (S)-4,5-dihydroxypentane-2,3-dione + L-homocysteine</text>
        <dbReference type="Rhea" id="RHEA:17753"/>
        <dbReference type="ChEBI" id="CHEBI:29484"/>
        <dbReference type="ChEBI" id="CHEBI:58195"/>
        <dbReference type="ChEBI" id="CHEBI:58199"/>
        <dbReference type="EC" id="4.4.1.21"/>
    </reaction>
</comment>
<name>A0A2T3N605_9GAMM</name>
<feature type="binding site" evidence="14">
    <location>
        <position position="54"/>
    </location>
    <ligand>
        <name>Fe cation</name>
        <dbReference type="ChEBI" id="CHEBI:24875"/>
    </ligand>
</feature>
<feature type="binding site" evidence="14">
    <location>
        <position position="58"/>
    </location>
    <ligand>
        <name>Fe cation</name>
        <dbReference type="ChEBI" id="CHEBI:24875"/>
    </ligand>
</feature>
<evidence type="ECO:0000256" key="7">
    <source>
        <dbReference type="ARBA" id="ARBA00022723"/>
    </source>
</evidence>
<dbReference type="OrthoDB" id="9788129at2"/>
<dbReference type="PANTHER" id="PTHR35799">
    <property type="entry name" value="S-RIBOSYLHOMOCYSTEINE LYASE"/>
    <property type="match status" value="1"/>
</dbReference>
<comment type="similarity">
    <text evidence="2 14">Belongs to the LuxS family.</text>
</comment>
<evidence type="ECO:0000256" key="6">
    <source>
        <dbReference type="ARBA" id="ARBA00022654"/>
    </source>
</evidence>
<dbReference type="AlphaFoldDB" id="A0A2T3N605"/>
<evidence type="ECO:0000256" key="13">
    <source>
        <dbReference type="ARBA" id="ARBA00031777"/>
    </source>
</evidence>
<dbReference type="RefSeq" id="WP_107300795.1">
    <property type="nucleotide sequence ID" value="NZ_JAHVIB010000011.1"/>
</dbReference>
<protein>
    <recommendedName>
        <fullName evidence="5 14">S-ribosylhomocysteine lyase</fullName>
        <ecNumber evidence="4 14">4.4.1.21</ecNumber>
    </recommendedName>
    <alternativeName>
        <fullName evidence="12 14">AI-2 synthesis protein</fullName>
    </alternativeName>
    <alternativeName>
        <fullName evidence="13 14">Autoinducer-2 production protein LuxS</fullName>
    </alternativeName>
</protein>
<organism evidence="15 16">
    <name type="scientific">Photobacterium rosenbergii</name>
    <dbReference type="NCBI Taxonomy" id="294936"/>
    <lineage>
        <taxon>Bacteria</taxon>
        <taxon>Pseudomonadati</taxon>
        <taxon>Pseudomonadota</taxon>
        <taxon>Gammaproteobacteria</taxon>
        <taxon>Vibrionales</taxon>
        <taxon>Vibrionaceae</taxon>
        <taxon>Photobacterium</taxon>
    </lineage>
</organism>
<dbReference type="SUPFAM" id="SSF63411">
    <property type="entry name" value="LuxS/MPP-like metallohydrolase"/>
    <property type="match status" value="1"/>
</dbReference>
<gene>
    <name evidence="14" type="primary">luxS</name>
    <name evidence="15" type="ORF">C9J01_24800</name>
</gene>
<evidence type="ECO:0000256" key="10">
    <source>
        <dbReference type="ARBA" id="ARBA00023239"/>
    </source>
</evidence>
<keyword evidence="10 14" id="KW-0456">Lyase</keyword>
<dbReference type="EMBL" id="PYMB01000024">
    <property type="protein sequence ID" value="PSW08031.1"/>
    <property type="molecule type" value="Genomic_DNA"/>
</dbReference>
<keyword evidence="9 14" id="KW-0408">Iron</keyword>
<dbReference type="InterPro" id="IPR011249">
    <property type="entry name" value="Metalloenz_LuxS/M16"/>
</dbReference>
<comment type="subunit">
    <text evidence="3 14">Homodimer.</text>
</comment>
<dbReference type="EC" id="4.4.1.21" evidence="4 14"/>
<comment type="function">
    <text evidence="11 14">Involved in the synthesis of autoinducer 2 (AI-2) which is secreted by bacteria and is used to communicate both the cell density and the metabolic potential of the environment. The regulation of gene expression in response to changes in cell density is called quorum sensing. Catalyzes the transformation of S-ribosylhomocysteine (RHC) to homocysteine (HC) and 4,5-dihydroxy-2,3-pentadione (DPD).</text>
</comment>
<evidence type="ECO:0000256" key="8">
    <source>
        <dbReference type="ARBA" id="ARBA00022929"/>
    </source>
</evidence>
<dbReference type="GO" id="GO:0005506">
    <property type="term" value="F:iron ion binding"/>
    <property type="evidence" value="ECO:0007669"/>
    <property type="project" value="InterPro"/>
</dbReference>
<accession>A0A2T3N605</accession>
<comment type="cofactor">
    <cofactor evidence="14">
        <name>Fe cation</name>
        <dbReference type="ChEBI" id="CHEBI:24875"/>
    </cofactor>
    <text evidence="14">Binds 1 Fe cation per subunit.</text>
</comment>
<dbReference type="Proteomes" id="UP000241346">
    <property type="component" value="Unassembled WGS sequence"/>
</dbReference>
<keyword evidence="8 14" id="KW-0071">Autoinducer synthesis</keyword>
<dbReference type="FunFam" id="3.30.1360.80:FF:000001">
    <property type="entry name" value="S-ribosylhomocysteine lyase"/>
    <property type="match status" value="1"/>
</dbReference>
<dbReference type="InterPro" id="IPR037005">
    <property type="entry name" value="LuxS_sf"/>
</dbReference>
<dbReference type="GO" id="GO:0009372">
    <property type="term" value="P:quorum sensing"/>
    <property type="evidence" value="ECO:0007669"/>
    <property type="project" value="UniProtKB-UniRule"/>
</dbReference>
<dbReference type="PANTHER" id="PTHR35799:SF1">
    <property type="entry name" value="S-RIBOSYLHOMOCYSTEINE LYASE"/>
    <property type="match status" value="1"/>
</dbReference>
<evidence type="ECO:0000256" key="5">
    <source>
        <dbReference type="ARBA" id="ARBA00015130"/>
    </source>
</evidence>
<evidence type="ECO:0000256" key="3">
    <source>
        <dbReference type="ARBA" id="ARBA00011738"/>
    </source>
</evidence>
<evidence type="ECO:0000313" key="16">
    <source>
        <dbReference type="Proteomes" id="UP000241346"/>
    </source>
</evidence>
<evidence type="ECO:0000256" key="4">
    <source>
        <dbReference type="ARBA" id="ARBA00012240"/>
    </source>
</evidence>
<dbReference type="InterPro" id="IPR003815">
    <property type="entry name" value="S-ribosylhomocysteinase"/>
</dbReference>
<evidence type="ECO:0000256" key="9">
    <source>
        <dbReference type="ARBA" id="ARBA00023004"/>
    </source>
</evidence>
<dbReference type="NCBIfam" id="NF002602">
    <property type="entry name" value="PRK02260.1-2"/>
    <property type="match status" value="1"/>
</dbReference>
<keyword evidence="6 14" id="KW-0673">Quorum sensing</keyword>
<proteinExistence type="inferred from homology"/>
<dbReference type="GO" id="GO:0043768">
    <property type="term" value="F:S-ribosylhomocysteine lyase activity"/>
    <property type="evidence" value="ECO:0007669"/>
    <property type="project" value="UniProtKB-UniRule"/>
</dbReference>
<evidence type="ECO:0000313" key="15">
    <source>
        <dbReference type="EMBL" id="PSW08031.1"/>
    </source>
</evidence>
<feature type="binding site" evidence="14">
    <location>
        <position position="128"/>
    </location>
    <ligand>
        <name>Fe cation</name>
        <dbReference type="ChEBI" id="CHEBI:24875"/>
    </ligand>
</feature>
<evidence type="ECO:0000256" key="11">
    <source>
        <dbReference type="ARBA" id="ARBA00024654"/>
    </source>
</evidence>
<comment type="caution">
    <text evidence="15">The sequence shown here is derived from an EMBL/GenBank/DDBJ whole genome shotgun (WGS) entry which is preliminary data.</text>
</comment>
<evidence type="ECO:0000256" key="1">
    <source>
        <dbReference type="ARBA" id="ARBA00000297"/>
    </source>
</evidence>
<dbReference type="PIRSF" id="PIRSF006160">
    <property type="entry name" value="AI2"/>
    <property type="match status" value="1"/>
</dbReference>
<reference evidence="15 16" key="1">
    <citation type="submission" date="2018-03" db="EMBL/GenBank/DDBJ databases">
        <title>Whole genome sequencing of Histamine producing bacteria.</title>
        <authorList>
            <person name="Butler K."/>
        </authorList>
    </citation>
    <scope>NUCLEOTIDE SEQUENCE [LARGE SCALE GENOMIC DNA]</scope>
    <source>
        <strain evidence="15 16">DSM 19138</strain>
    </source>
</reference>
<keyword evidence="7 14" id="KW-0479">Metal-binding</keyword>
<dbReference type="PRINTS" id="PR01487">
    <property type="entry name" value="LUXSPROTEIN"/>
</dbReference>